<keyword evidence="4 6" id="KW-1133">Transmembrane helix</keyword>
<feature type="domain" description="EamA" evidence="7">
    <location>
        <begin position="159"/>
        <end position="295"/>
    </location>
</feature>
<feature type="transmembrane region" description="Helical" evidence="6">
    <location>
        <begin position="221"/>
        <end position="241"/>
    </location>
</feature>
<feature type="transmembrane region" description="Helical" evidence="6">
    <location>
        <begin position="253"/>
        <end position="272"/>
    </location>
</feature>
<proteinExistence type="inferred from homology"/>
<organism evidence="8 9">
    <name type="scientific">Corallococcus macrosporus</name>
    <dbReference type="NCBI Taxonomy" id="35"/>
    <lineage>
        <taxon>Bacteria</taxon>
        <taxon>Pseudomonadati</taxon>
        <taxon>Myxococcota</taxon>
        <taxon>Myxococcia</taxon>
        <taxon>Myxococcales</taxon>
        <taxon>Cystobacterineae</taxon>
        <taxon>Myxococcaceae</taxon>
        <taxon>Corallococcus</taxon>
    </lineage>
</organism>
<name>A0ABS3D4E9_9BACT</name>
<comment type="caution">
    <text evidence="8">The sequence shown here is derived from an EMBL/GenBank/DDBJ whole genome shotgun (WGS) entry which is preliminary data.</text>
</comment>
<accession>A0ABS3D4E9</accession>
<evidence type="ECO:0000256" key="2">
    <source>
        <dbReference type="ARBA" id="ARBA00007362"/>
    </source>
</evidence>
<keyword evidence="5 6" id="KW-0472">Membrane</keyword>
<protein>
    <submittedName>
        <fullName evidence="8">DMT family transporter</fullName>
    </submittedName>
</protein>
<feature type="transmembrane region" description="Helical" evidence="6">
    <location>
        <begin position="192"/>
        <end position="209"/>
    </location>
</feature>
<evidence type="ECO:0000256" key="3">
    <source>
        <dbReference type="ARBA" id="ARBA00022692"/>
    </source>
</evidence>
<feature type="transmembrane region" description="Helical" evidence="6">
    <location>
        <begin position="101"/>
        <end position="119"/>
    </location>
</feature>
<evidence type="ECO:0000256" key="5">
    <source>
        <dbReference type="ARBA" id="ARBA00023136"/>
    </source>
</evidence>
<evidence type="ECO:0000259" key="7">
    <source>
        <dbReference type="Pfam" id="PF00892"/>
    </source>
</evidence>
<sequence length="311" mass="32709">MSVQRKPADGFALATMVVLCAIWGMQQVAVKLAAPHVPTMMQMALRSGVAALLVGLLCWLRGERGLLLRGPWRAGMLVGVLFSLEFLFVGEGLRHTHASHMGVFLYTAPVFSALGLHWLVPSERLKRTQWLGIGVAFAGIALAFGGGWLHGGLGPGVLLGDTLGLLAGLAWGATTVAIRVSALSEAPPTQTLLYQLVGGVAILLPVALLTGQAGPITMAPVAWASLFFQSVIVCFASYLAWFWLLRRYLASNLSVFSFMTPLFGVSAGIYVLNEQADLSFAVGAVLVLTGILIVSGAGLLRSASALKPGAT</sequence>
<feature type="transmembrane region" description="Helical" evidence="6">
    <location>
        <begin position="72"/>
        <end position="89"/>
    </location>
</feature>
<dbReference type="InterPro" id="IPR050638">
    <property type="entry name" value="AA-Vitamin_Transporters"/>
</dbReference>
<keyword evidence="3 6" id="KW-0812">Transmembrane</keyword>
<dbReference type="RefSeq" id="WP_207048368.1">
    <property type="nucleotide sequence ID" value="NZ_JAFIMU010000002.1"/>
</dbReference>
<reference evidence="8 9" key="1">
    <citation type="submission" date="2021-02" db="EMBL/GenBank/DDBJ databases">
        <title>De Novo genome assembly of isolated myxobacteria.</title>
        <authorList>
            <person name="Stevens D.C."/>
        </authorList>
    </citation>
    <scope>NUCLEOTIDE SEQUENCE [LARGE SCALE GENOMIC DNA]</scope>
    <source>
        <strain evidence="8 9">ATCC 29039</strain>
    </source>
</reference>
<dbReference type="PANTHER" id="PTHR32322:SF2">
    <property type="entry name" value="EAMA DOMAIN-CONTAINING PROTEIN"/>
    <property type="match status" value="1"/>
</dbReference>
<dbReference type="InterPro" id="IPR037185">
    <property type="entry name" value="EmrE-like"/>
</dbReference>
<dbReference type="Proteomes" id="UP000664052">
    <property type="component" value="Unassembled WGS sequence"/>
</dbReference>
<dbReference type="SUPFAM" id="SSF103481">
    <property type="entry name" value="Multidrug resistance efflux transporter EmrE"/>
    <property type="match status" value="2"/>
</dbReference>
<feature type="transmembrane region" description="Helical" evidence="6">
    <location>
        <begin position="43"/>
        <end position="60"/>
    </location>
</feature>
<dbReference type="EMBL" id="JAFIMU010000002">
    <property type="protein sequence ID" value="MBN8226519.1"/>
    <property type="molecule type" value="Genomic_DNA"/>
</dbReference>
<comment type="subcellular location">
    <subcellularLocation>
        <location evidence="1">Membrane</location>
        <topology evidence="1">Multi-pass membrane protein</topology>
    </subcellularLocation>
</comment>
<evidence type="ECO:0000256" key="6">
    <source>
        <dbReference type="SAM" id="Phobius"/>
    </source>
</evidence>
<dbReference type="Pfam" id="PF00892">
    <property type="entry name" value="EamA"/>
    <property type="match status" value="2"/>
</dbReference>
<feature type="transmembrane region" description="Helical" evidence="6">
    <location>
        <begin position="131"/>
        <end position="150"/>
    </location>
</feature>
<dbReference type="PANTHER" id="PTHR32322">
    <property type="entry name" value="INNER MEMBRANE TRANSPORTER"/>
    <property type="match status" value="1"/>
</dbReference>
<evidence type="ECO:0000256" key="1">
    <source>
        <dbReference type="ARBA" id="ARBA00004141"/>
    </source>
</evidence>
<feature type="transmembrane region" description="Helical" evidence="6">
    <location>
        <begin position="278"/>
        <end position="300"/>
    </location>
</feature>
<comment type="similarity">
    <text evidence="2">Belongs to the EamA transporter family.</text>
</comment>
<evidence type="ECO:0000256" key="4">
    <source>
        <dbReference type="ARBA" id="ARBA00022989"/>
    </source>
</evidence>
<keyword evidence="9" id="KW-1185">Reference proteome</keyword>
<gene>
    <name evidence="8" type="ORF">JYK02_03245</name>
</gene>
<dbReference type="InterPro" id="IPR000620">
    <property type="entry name" value="EamA_dom"/>
</dbReference>
<feature type="domain" description="EamA" evidence="7">
    <location>
        <begin position="13"/>
        <end position="144"/>
    </location>
</feature>
<feature type="transmembrane region" description="Helical" evidence="6">
    <location>
        <begin position="162"/>
        <end position="180"/>
    </location>
</feature>
<evidence type="ECO:0000313" key="8">
    <source>
        <dbReference type="EMBL" id="MBN8226519.1"/>
    </source>
</evidence>
<evidence type="ECO:0000313" key="9">
    <source>
        <dbReference type="Proteomes" id="UP000664052"/>
    </source>
</evidence>